<feature type="compositionally biased region" description="Basic residues" evidence="1">
    <location>
        <begin position="122"/>
        <end position="131"/>
    </location>
</feature>
<gene>
    <name evidence="2" type="ORF">WCH_AW05810</name>
</gene>
<reference evidence="2" key="1">
    <citation type="submission" date="2011-05" db="EMBL/GenBank/DDBJ databases">
        <title>Unity in variety -- the pan-genome of the Chlamydiae.</title>
        <authorList>
            <person name="Collingro A."/>
            <person name="Tischler P."/>
            <person name="Weinmaier T."/>
            <person name="Penz T."/>
            <person name="Heinz E."/>
            <person name="Brunham R.C."/>
            <person name="Read T.D."/>
            <person name="Bavoil P.M."/>
            <person name="Sachse K."/>
            <person name="Kahane S."/>
            <person name="Friedman M.G."/>
            <person name="Rattei T."/>
            <person name="Myers G.S.A."/>
            <person name="Horn M."/>
        </authorList>
    </citation>
    <scope>NUCLEOTIDE SEQUENCE</scope>
    <source>
        <strain evidence="2">2032/99</strain>
    </source>
</reference>
<organism evidence="2">
    <name type="scientific">Waddlia chondrophila 2032/99</name>
    <dbReference type="NCBI Taxonomy" id="765953"/>
    <lineage>
        <taxon>Bacteria</taxon>
        <taxon>Pseudomonadati</taxon>
        <taxon>Chlamydiota</taxon>
        <taxon>Chlamydiia</taxon>
        <taxon>Parachlamydiales</taxon>
        <taxon>Waddliaceae</taxon>
        <taxon>Waddlia</taxon>
    </lineage>
</organism>
<evidence type="ECO:0000313" key="2">
    <source>
        <dbReference type="EMBL" id="CCB92050.1"/>
    </source>
</evidence>
<accession>F8LEY2</accession>
<sequence>MESEPFDSILDQIAELLEVADENKKEAIKGKVDKDLMNQLDFLEMKVQFFRNVTDQALKMSGITDEELGSHIENFSDNPTTKSQKMIARADQLKKKLQVLEKQYELRFRAAKMQKKQEKSTGKKRKKKFKKLGGQGWLPL</sequence>
<dbReference type="AlphaFoldDB" id="F8LEY2"/>
<name>F8LEY2_9BACT</name>
<protein>
    <submittedName>
        <fullName evidence="2">Uncharacterized protein</fullName>
    </submittedName>
</protein>
<evidence type="ECO:0000256" key="1">
    <source>
        <dbReference type="SAM" id="MobiDB-lite"/>
    </source>
</evidence>
<feature type="region of interest" description="Disordered" evidence="1">
    <location>
        <begin position="111"/>
        <end position="140"/>
    </location>
</feature>
<proteinExistence type="predicted"/>
<dbReference type="EMBL" id="FR872661">
    <property type="protein sequence ID" value="CCB92050.1"/>
    <property type="molecule type" value="Genomic_DNA"/>
</dbReference>